<reference evidence="4" key="1">
    <citation type="submission" date="2020-02" db="EMBL/GenBank/DDBJ databases">
        <authorList>
            <person name="Meier V. D."/>
        </authorList>
    </citation>
    <scope>NUCLEOTIDE SEQUENCE</scope>
    <source>
        <strain evidence="4">AVDCRST_MAG76</strain>
    </source>
</reference>
<gene>
    <name evidence="4" type="ORF">AVDCRST_MAG76-862</name>
</gene>
<dbReference type="GO" id="GO:0005506">
    <property type="term" value="F:iron ion binding"/>
    <property type="evidence" value="ECO:0007669"/>
    <property type="project" value="InterPro"/>
</dbReference>
<evidence type="ECO:0000256" key="2">
    <source>
        <dbReference type="ARBA" id="ARBA00049958"/>
    </source>
</evidence>
<feature type="domain" description="NIF system FeS cluster assembly NifU C-terminal" evidence="3">
    <location>
        <begin position="7"/>
        <end position="71"/>
    </location>
</feature>
<dbReference type="Gene3D" id="3.30.300.130">
    <property type="entry name" value="Fe-S cluster assembly (FSCA)"/>
    <property type="match status" value="1"/>
</dbReference>
<dbReference type="EMBL" id="CADCSZ010000051">
    <property type="protein sequence ID" value="CAA9223965.1"/>
    <property type="molecule type" value="Genomic_DNA"/>
</dbReference>
<comment type="function">
    <text evidence="2">May be involved in the formation or repair of [Fe-S] clusters present in iron-sulfur proteins.</text>
</comment>
<accession>A0A6J4HJ49</accession>
<sequence>MRAAVLETLDLIRPALQADGGDIRMLDLKEETGVLDVELLGSCVGCPMSTMTLKAGVERILKDRVDGLTEVRALGIDFGDGVDEVPAVGADGGAALEANVSFTPRAS</sequence>
<organism evidence="4">
    <name type="scientific">uncultured Acidimicrobiales bacterium</name>
    <dbReference type="NCBI Taxonomy" id="310071"/>
    <lineage>
        <taxon>Bacteria</taxon>
        <taxon>Bacillati</taxon>
        <taxon>Actinomycetota</taxon>
        <taxon>Acidimicrobiia</taxon>
        <taxon>Acidimicrobiales</taxon>
        <taxon>environmental samples</taxon>
    </lineage>
</organism>
<evidence type="ECO:0000313" key="4">
    <source>
        <dbReference type="EMBL" id="CAA9223965.1"/>
    </source>
</evidence>
<name>A0A6J4HJ49_9ACTN</name>
<proteinExistence type="inferred from homology"/>
<dbReference type="Pfam" id="PF01106">
    <property type="entry name" value="NifU"/>
    <property type="match status" value="1"/>
</dbReference>
<dbReference type="GO" id="GO:0051536">
    <property type="term" value="F:iron-sulfur cluster binding"/>
    <property type="evidence" value="ECO:0007669"/>
    <property type="project" value="InterPro"/>
</dbReference>
<evidence type="ECO:0000259" key="3">
    <source>
        <dbReference type="Pfam" id="PF01106"/>
    </source>
</evidence>
<dbReference type="PANTHER" id="PTHR11178">
    <property type="entry name" value="IRON-SULFUR CLUSTER SCAFFOLD PROTEIN NFU-RELATED"/>
    <property type="match status" value="1"/>
</dbReference>
<dbReference type="InterPro" id="IPR034904">
    <property type="entry name" value="FSCA_dom_sf"/>
</dbReference>
<dbReference type="AlphaFoldDB" id="A0A6J4HJ49"/>
<dbReference type="PANTHER" id="PTHR11178:SF1">
    <property type="entry name" value="NFU1 IRON-SULFUR CLUSTER SCAFFOLD HOMOLOG, MITOCHONDRIAL"/>
    <property type="match status" value="1"/>
</dbReference>
<protein>
    <submittedName>
        <fullName evidence="4">NifU-like domain protein</fullName>
    </submittedName>
</protein>
<evidence type="ECO:0000256" key="1">
    <source>
        <dbReference type="ARBA" id="ARBA00006420"/>
    </source>
</evidence>
<comment type="similarity">
    <text evidence="1">Belongs to the NifU family.</text>
</comment>
<dbReference type="InterPro" id="IPR001075">
    <property type="entry name" value="NIF_FeS_clus_asmbl_NifU_C"/>
</dbReference>
<dbReference type="SUPFAM" id="SSF117916">
    <property type="entry name" value="Fe-S cluster assembly (FSCA) domain-like"/>
    <property type="match status" value="1"/>
</dbReference>
<dbReference type="GO" id="GO:0016226">
    <property type="term" value="P:iron-sulfur cluster assembly"/>
    <property type="evidence" value="ECO:0007669"/>
    <property type="project" value="InterPro"/>
</dbReference>